<accession>A0A7U8GS27</accession>
<keyword evidence="4" id="KW-1185">Reference proteome</keyword>
<dbReference type="PANTHER" id="PTHR13748:SF46">
    <property type="entry name" value="ZINC CHAPERONE YEIR"/>
    <property type="match status" value="1"/>
</dbReference>
<dbReference type="Gene3D" id="3.40.50.300">
    <property type="entry name" value="P-loop containing nucleotide triphosphate hydrolases"/>
    <property type="match status" value="1"/>
</dbReference>
<gene>
    <name evidence="3" type="ORF">MED92_13383</name>
</gene>
<protein>
    <recommendedName>
        <fullName evidence="2">CobW C-terminal domain-containing protein</fullName>
    </recommendedName>
</protein>
<evidence type="ECO:0000313" key="3">
    <source>
        <dbReference type="EMBL" id="EAR60670.1"/>
    </source>
</evidence>
<dbReference type="Proteomes" id="UP000002171">
    <property type="component" value="Unassembled WGS sequence"/>
</dbReference>
<dbReference type="SUPFAM" id="SSF52540">
    <property type="entry name" value="P-loop containing nucleoside triphosphate hydrolases"/>
    <property type="match status" value="1"/>
</dbReference>
<dbReference type="InterPro" id="IPR051316">
    <property type="entry name" value="Zinc-reg_GTPase_activator"/>
</dbReference>
<dbReference type="RefSeq" id="WP_007020342.1">
    <property type="nucleotide sequence ID" value="NZ_CH724125.1"/>
</dbReference>
<evidence type="ECO:0000256" key="1">
    <source>
        <dbReference type="ARBA" id="ARBA00045658"/>
    </source>
</evidence>
<evidence type="ECO:0000259" key="2">
    <source>
        <dbReference type="SMART" id="SM00833"/>
    </source>
</evidence>
<dbReference type="PANTHER" id="PTHR13748">
    <property type="entry name" value="COBW-RELATED"/>
    <property type="match status" value="1"/>
</dbReference>
<dbReference type="InterPro" id="IPR011629">
    <property type="entry name" value="CobW-like_C"/>
</dbReference>
<organism evidence="3 4">
    <name type="scientific">Neptuniibacter caesariensis</name>
    <dbReference type="NCBI Taxonomy" id="207954"/>
    <lineage>
        <taxon>Bacteria</taxon>
        <taxon>Pseudomonadati</taxon>
        <taxon>Pseudomonadota</taxon>
        <taxon>Gammaproteobacteria</taxon>
        <taxon>Oceanospirillales</taxon>
        <taxon>Oceanospirillaceae</taxon>
        <taxon>Neptuniibacter</taxon>
    </lineage>
</organism>
<dbReference type="InterPro" id="IPR027417">
    <property type="entry name" value="P-loop_NTPase"/>
</dbReference>
<dbReference type="EMBL" id="AAOW01000014">
    <property type="protein sequence ID" value="EAR60670.1"/>
    <property type="molecule type" value="Genomic_DNA"/>
</dbReference>
<dbReference type="GO" id="GO:0005737">
    <property type="term" value="C:cytoplasm"/>
    <property type="evidence" value="ECO:0007669"/>
    <property type="project" value="TreeGrafter"/>
</dbReference>
<feature type="domain" description="CobW C-terminal" evidence="2">
    <location>
        <begin position="257"/>
        <end position="339"/>
    </location>
</feature>
<dbReference type="SMART" id="SM00833">
    <property type="entry name" value="CobW_C"/>
    <property type="match status" value="1"/>
</dbReference>
<dbReference type="AlphaFoldDB" id="A0A7U8GS27"/>
<name>A0A7U8GS27_NEPCE</name>
<evidence type="ECO:0000313" key="4">
    <source>
        <dbReference type="Proteomes" id="UP000002171"/>
    </source>
</evidence>
<proteinExistence type="predicted"/>
<reference evidence="3 4" key="1">
    <citation type="submission" date="2006-02" db="EMBL/GenBank/DDBJ databases">
        <authorList>
            <person name="Pinhassi J."/>
            <person name="Pedros-Alio C."/>
            <person name="Ferriera S."/>
            <person name="Johnson J."/>
            <person name="Kravitz S."/>
            <person name="Halpern A."/>
            <person name="Remington K."/>
            <person name="Beeson K."/>
            <person name="Tran B."/>
            <person name="Rogers Y.-H."/>
            <person name="Friedman R."/>
            <person name="Venter J.C."/>
        </authorList>
    </citation>
    <scope>NUCLEOTIDE SEQUENCE [LARGE SCALE GENOMIC DNA]</scope>
    <source>
        <strain evidence="3 4">MED92</strain>
    </source>
</reference>
<dbReference type="InterPro" id="IPR003495">
    <property type="entry name" value="CobW/HypB/UreG_nucleotide-bd"/>
</dbReference>
<comment type="caution">
    <text evidence="3">The sequence shown here is derived from an EMBL/GenBank/DDBJ whole genome shotgun (WGS) entry which is preliminary data.</text>
</comment>
<dbReference type="CDD" id="cd03112">
    <property type="entry name" value="CobW-like"/>
    <property type="match status" value="1"/>
</dbReference>
<dbReference type="Pfam" id="PF02492">
    <property type="entry name" value="cobW"/>
    <property type="match status" value="1"/>
</dbReference>
<comment type="function">
    <text evidence="1">Zinc chaperone that directly transfers zinc cofactor to target proteins, thereby activating them. Zinc is transferred from the CXCC motif in the GTPase domain to the zinc binding site in target proteins in a process requiring GTP hydrolysis.</text>
</comment>
<sequence>MSKLSNIPTNIITGFLGVGKTTAINSLLKQKPEDETWAILVNEFGQIGIDQVAMNTSDQEGLAIKELVGGCICCALGPALTSTLTTLIRRTKPDRLIIEPTGVGHPAGIIDSLQSDQFKKVLDLRSVICLLDPRALSSPEINDHPTFRDQLNLADIVLISKTDLCDQTEVEQAREFSESLYPAKQLIKENREAVLNIELLDRVRTDNLVSEFPDAHSHEKQVAVEPSVSTTPSLMFQITPSKGQPLSKTGTGNGMFSCGWVFSSEDRFVNHRLFEYLDSLNMQRIKGVFHTDRGWLFYNRVATETEISEIAYRRDSRVEFISEQDENWNAIEAQIKAFLAS</sequence>